<comment type="caution">
    <text evidence="6">The sequence shown here is derived from an EMBL/GenBank/DDBJ whole genome shotgun (WGS) entry which is preliminary data.</text>
</comment>
<name>A0A839UMX0_9GAMM</name>
<feature type="binding site" evidence="3">
    <location>
        <position position="172"/>
    </location>
    <ligand>
        <name>Mg(2+)</name>
        <dbReference type="ChEBI" id="CHEBI:18420"/>
    </ligand>
</feature>
<dbReference type="SUPFAM" id="SSF53649">
    <property type="entry name" value="Alkaline phosphatase-like"/>
    <property type="match status" value="1"/>
</dbReference>
<organism evidence="6 7">
    <name type="scientific">Simiduia aestuariiviva</name>
    <dbReference type="NCBI Taxonomy" id="1510459"/>
    <lineage>
        <taxon>Bacteria</taxon>
        <taxon>Pseudomonadati</taxon>
        <taxon>Pseudomonadota</taxon>
        <taxon>Gammaproteobacteria</taxon>
        <taxon>Cellvibrionales</taxon>
        <taxon>Cellvibrionaceae</taxon>
        <taxon>Simiduia</taxon>
    </lineage>
</organism>
<dbReference type="PRINTS" id="PR00113">
    <property type="entry name" value="ALKPHPHTASE"/>
</dbReference>
<comment type="cofactor">
    <cofactor evidence="3">
        <name>Mg(2+)</name>
        <dbReference type="ChEBI" id="CHEBI:18420"/>
    </cofactor>
    <text evidence="3">Binds 1 Mg(2+) ion.</text>
</comment>
<dbReference type="Proteomes" id="UP000559987">
    <property type="component" value="Unassembled WGS sequence"/>
</dbReference>
<keyword evidence="1" id="KW-0597">Phosphoprotein</keyword>
<feature type="binding site" evidence="3">
    <location>
        <position position="474"/>
    </location>
    <ligand>
        <name>Zn(2+)</name>
        <dbReference type="ChEBI" id="CHEBI:29105"/>
        <label>2</label>
    </ligand>
</feature>
<comment type="similarity">
    <text evidence="4">Belongs to the alkaline phosphatase family.</text>
</comment>
<dbReference type="InterPro" id="IPR001952">
    <property type="entry name" value="Alkaline_phosphatase"/>
</dbReference>
<dbReference type="EC" id="3.1.3.1" evidence="6"/>
<keyword evidence="7" id="KW-1185">Reference proteome</keyword>
<gene>
    <name evidence="6" type="ORF">FHS30_002271</name>
</gene>
<feature type="binding site" evidence="3">
    <location>
        <position position="375"/>
    </location>
    <ligand>
        <name>Zn(2+)</name>
        <dbReference type="ChEBI" id="CHEBI:29105"/>
        <label>2</label>
    </ligand>
</feature>
<dbReference type="SMART" id="SM00098">
    <property type="entry name" value="alkPPc"/>
    <property type="match status" value="1"/>
</dbReference>
<feature type="binding site" evidence="3">
    <location>
        <position position="329"/>
    </location>
    <ligand>
        <name>Mg(2+)</name>
        <dbReference type="ChEBI" id="CHEBI:18420"/>
    </ligand>
</feature>
<dbReference type="Gene3D" id="3.40.720.10">
    <property type="entry name" value="Alkaline Phosphatase, subunit A"/>
    <property type="match status" value="1"/>
</dbReference>
<dbReference type="PANTHER" id="PTHR11596">
    <property type="entry name" value="ALKALINE PHOSPHATASE"/>
    <property type="match status" value="1"/>
</dbReference>
<feature type="binding site" evidence="3">
    <location>
        <position position="59"/>
    </location>
    <ligand>
        <name>Zn(2+)</name>
        <dbReference type="ChEBI" id="CHEBI:29105"/>
        <label>2</label>
    </ligand>
</feature>
<evidence type="ECO:0000256" key="5">
    <source>
        <dbReference type="SAM" id="SignalP"/>
    </source>
</evidence>
<feature type="binding site" evidence="3">
    <location>
        <position position="170"/>
    </location>
    <ligand>
        <name>Mg(2+)</name>
        <dbReference type="ChEBI" id="CHEBI:18420"/>
    </ligand>
</feature>
<keyword evidence="3" id="KW-0862">Zinc</keyword>
<sequence length="518" mass="55489">MIKKCALAMGLVAGLSISMAATAESPEQWYADGQATLKAALAMQPNTRRAKNVILFVGDGMGISTVTATRIFDGQSRGETGEENRLAWEQLPYVALSKTYNTNLQTPDSAGTMSAMMTGVKTDYGVISVNQHVQKGNCNSSKGNAVVTLLEQAEDAGLATGIVSTARITHATPAATYAHAASRDWESDADLPAAAKAQGCKDIASQLMDFSHGDGVDVVLGGGRRNFLPVQSVDPEYPDQTGVRTDGRDLIAQWLRTKGSAFVWSGEQLSDLVSQGKTSKILGLFSPSHMAFDADRMSEPHVEPSLGDMTEAAIGVLQQRGAGYFLMVEAGRIDLAHHAGNAARALAEGQALNEAVARALAMVDLNETLVIVTADHSHVFTIGGNHAVRGNPVLGFVYEPNADGRPRTEPTLAKDGRPYTVLGYNNGKGFAARKGLAERWAQAPTAGRHVTVKTDTTQLNYHQESLVPLDYETHAAEDVAIYAGGPWAHLFHQTHEQNYIYHVMRHALGLDSQAVNKR</sequence>
<feature type="active site" description="Phosphoserine intermediate" evidence="2">
    <location>
        <position position="109"/>
    </location>
</feature>
<proteinExistence type="inferred from homology"/>
<reference evidence="6 7" key="1">
    <citation type="submission" date="2020-08" db="EMBL/GenBank/DDBJ databases">
        <title>Genomic Encyclopedia of Type Strains, Phase III (KMG-III): the genomes of soil and plant-associated and newly described type strains.</title>
        <authorList>
            <person name="Whitman W."/>
        </authorList>
    </citation>
    <scope>NUCLEOTIDE SEQUENCE [LARGE SCALE GENOMIC DNA]</scope>
    <source>
        <strain evidence="6 7">CECT 8571</strain>
    </source>
</reference>
<evidence type="ECO:0000256" key="1">
    <source>
        <dbReference type="ARBA" id="ARBA00022553"/>
    </source>
</evidence>
<evidence type="ECO:0000256" key="3">
    <source>
        <dbReference type="PIRSR" id="PIRSR601952-2"/>
    </source>
</evidence>
<dbReference type="InterPro" id="IPR017850">
    <property type="entry name" value="Alkaline_phosphatase_core_sf"/>
</dbReference>
<evidence type="ECO:0000256" key="4">
    <source>
        <dbReference type="RuleBase" id="RU003946"/>
    </source>
</evidence>
<feature type="binding site" evidence="3">
    <location>
        <position position="59"/>
    </location>
    <ligand>
        <name>Mg(2+)</name>
        <dbReference type="ChEBI" id="CHEBI:18420"/>
    </ligand>
</feature>
<feature type="binding site" evidence="3">
    <location>
        <position position="376"/>
    </location>
    <ligand>
        <name>Zn(2+)</name>
        <dbReference type="ChEBI" id="CHEBI:29105"/>
        <label>2</label>
    </ligand>
</feature>
<feature type="binding site" evidence="3">
    <location>
        <position position="338"/>
    </location>
    <ligand>
        <name>Zn(2+)</name>
        <dbReference type="ChEBI" id="CHEBI:29105"/>
        <label>2</label>
    </ligand>
</feature>
<feature type="binding site" evidence="3">
    <location>
        <position position="334"/>
    </location>
    <ligand>
        <name>Zn(2+)</name>
        <dbReference type="ChEBI" id="CHEBI:29105"/>
        <label>2</label>
    </ligand>
</feature>
<feature type="signal peptide" evidence="5">
    <location>
        <begin position="1"/>
        <end position="23"/>
    </location>
</feature>
<dbReference type="CDD" id="cd16012">
    <property type="entry name" value="ALP"/>
    <property type="match status" value="1"/>
</dbReference>
<dbReference type="GO" id="GO:0046872">
    <property type="term" value="F:metal ion binding"/>
    <property type="evidence" value="ECO:0007669"/>
    <property type="project" value="UniProtKB-KW"/>
</dbReference>
<dbReference type="AlphaFoldDB" id="A0A839UMX0"/>
<feature type="chain" id="PRO_5032289686" evidence="5">
    <location>
        <begin position="24"/>
        <end position="518"/>
    </location>
</feature>
<dbReference type="Pfam" id="PF00245">
    <property type="entry name" value="Alk_phosphatase"/>
    <property type="match status" value="1"/>
</dbReference>
<dbReference type="GO" id="GO:0004035">
    <property type="term" value="F:alkaline phosphatase activity"/>
    <property type="evidence" value="ECO:0007669"/>
    <property type="project" value="UniProtKB-EC"/>
</dbReference>
<protein>
    <submittedName>
        <fullName evidence="6">Alkaline phosphatase</fullName>
        <ecNumber evidence="6">3.1.3.1</ecNumber>
    </submittedName>
</protein>
<keyword evidence="3" id="KW-0479">Metal-binding</keyword>
<keyword evidence="6" id="KW-0378">Hydrolase</keyword>
<dbReference type="RefSeq" id="WP_183910556.1">
    <property type="nucleotide sequence ID" value="NZ_JACHXZ010000003.1"/>
</dbReference>
<keyword evidence="5" id="KW-0732">Signal</keyword>
<dbReference type="PANTHER" id="PTHR11596:SF5">
    <property type="entry name" value="ALKALINE PHOSPHATASE"/>
    <property type="match status" value="1"/>
</dbReference>
<dbReference type="EMBL" id="JACHXZ010000003">
    <property type="protein sequence ID" value="MBB3169063.1"/>
    <property type="molecule type" value="Genomic_DNA"/>
</dbReference>
<comment type="cofactor">
    <cofactor evidence="3">
        <name>Zn(2+)</name>
        <dbReference type="ChEBI" id="CHEBI:29105"/>
    </cofactor>
    <text evidence="3">Binds 2 Zn(2+) ions.</text>
</comment>
<keyword evidence="3" id="KW-0460">Magnesium</keyword>
<evidence type="ECO:0000256" key="2">
    <source>
        <dbReference type="PIRSR" id="PIRSR601952-1"/>
    </source>
</evidence>
<accession>A0A839UMX0</accession>
<evidence type="ECO:0000313" key="7">
    <source>
        <dbReference type="Proteomes" id="UP000559987"/>
    </source>
</evidence>
<evidence type="ECO:0000313" key="6">
    <source>
        <dbReference type="EMBL" id="MBB3169063.1"/>
    </source>
</evidence>